<dbReference type="RefSeq" id="WP_340357651.1">
    <property type="nucleotide sequence ID" value="NZ_JBBKZU010000006.1"/>
</dbReference>
<dbReference type="Pfam" id="PF13521">
    <property type="entry name" value="AAA_28"/>
    <property type="match status" value="1"/>
</dbReference>
<keyword evidence="3" id="KW-1185">Reference proteome</keyword>
<evidence type="ECO:0000313" key="2">
    <source>
        <dbReference type="EMBL" id="MEJ8812387.1"/>
    </source>
</evidence>
<dbReference type="InterPro" id="IPR038727">
    <property type="entry name" value="NadR/Ttd14_AAA_dom"/>
</dbReference>
<reference evidence="2 3" key="1">
    <citation type="submission" date="2024-03" db="EMBL/GenBank/DDBJ databases">
        <title>Novel species of the genus Variovorax.</title>
        <authorList>
            <person name="Liu Q."/>
            <person name="Xin Y.-H."/>
        </authorList>
    </citation>
    <scope>NUCLEOTIDE SEQUENCE [LARGE SCALE GENOMIC DNA]</scope>
    <source>
        <strain evidence="2 3">KACC 18899</strain>
    </source>
</reference>
<sequence length="216" mass="22727">MTPALPVGCVIAVLGAPGTGKTELANALAARLLQRGVAAALVADPARRPSTQQAQTEAAFEQSNRIAAAARRGVVIADSTALMSAVDAEVRFGDTSLYEHAQAAHRSHAVTLLMALDLPQTGGRAPEEQAEAERMDALLRAALARAGSPFAVIHGRGPERLASAWNAINARAEDAGVTSSSGRTASGERAWFWPCDKCSDPACEHRLFRDLIARRP</sequence>
<feature type="domain" description="AAA+ ATPase" evidence="1">
    <location>
        <begin position="7"/>
        <end position="158"/>
    </location>
</feature>
<evidence type="ECO:0000313" key="3">
    <source>
        <dbReference type="Proteomes" id="UP001365846"/>
    </source>
</evidence>
<organism evidence="2 3">
    <name type="scientific">Variovorax ureilyticus</name>
    <dbReference type="NCBI Taxonomy" id="1836198"/>
    <lineage>
        <taxon>Bacteria</taxon>
        <taxon>Pseudomonadati</taxon>
        <taxon>Pseudomonadota</taxon>
        <taxon>Betaproteobacteria</taxon>
        <taxon>Burkholderiales</taxon>
        <taxon>Comamonadaceae</taxon>
        <taxon>Variovorax</taxon>
    </lineage>
</organism>
<dbReference type="SMART" id="SM00382">
    <property type="entry name" value="AAA"/>
    <property type="match status" value="1"/>
</dbReference>
<dbReference type="InterPro" id="IPR027417">
    <property type="entry name" value="P-loop_NTPase"/>
</dbReference>
<evidence type="ECO:0000259" key="1">
    <source>
        <dbReference type="SMART" id="SM00382"/>
    </source>
</evidence>
<accession>A0ABU8VGW9</accession>
<proteinExistence type="predicted"/>
<dbReference type="InterPro" id="IPR003593">
    <property type="entry name" value="AAA+_ATPase"/>
</dbReference>
<dbReference type="SUPFAM" id="SSF52540">
    <property type="entry name" value="P-loop containing nucleoside triphosphate hydrolases"/>
    <property type="match status" value="1"/>
</dbReference>
<comment type="caution">
    <text evidence="2">The sequence shown here is derived from an EMBL/GenBank/DDBJ whole genome shotgun (WGS) entry which is preliminary data.</text>
</comment>
<dbReference type="Gene3D" id="3.40.50.300">
    <property type="entry name" value="P-loop containing nucleotide triphosphate hydrolases"/>
    <property type="match status" value="1"/>
</dbReference>
<gene>
    <name evidence="2" type="ORF">WKW77_14980</name>
</gene>
<dbReference type="EMBL" id="JBBKZU010000006">
    <property type="protein sequence ID" value="MEJ8812387.1"/>
    <property type="molecule type" value="Genomic_DNA"/>
</dbReference>
<name>A0ABU8VGW9_9BURK</name>
<protein>
    <submittedName>
        <fullName evidence="2">AAA family ATPase</fullName>
    </submittedName>
</protein>
<dbReference type="Proteomes" id="UP001365846">
    <property type="component" value="Unassembled WGS sequence"/>
</dbReference>